<sequence length="174" mass="20127">MAGIKRLALLKEMQARKLLSNKADLEREWSWQEKGMQGEKTMEELLVEDLPQVVTILHDVTLEFAGLTQCDFIALTANFWLLVEVKNYNGLMTYQDQRCRLRGEDLRADQMAAMRNRLRIVKKLAHSVDPKLVVEAAMVFIHPNGEVEWDSQEDFAILTRNQIHPSKRNPPLIN</sequence>
<gene>
    <name evidence="2" type="ORF">OW157_03945</name>
</gene>
<evidence type="ECO:0000313" key="3">
    <source>
        <dbReference type="Proteomes" id="UP001146670"/>
    </source>
</evidence>
<name>A0A9X3FWC0_9LACT</name>
<dbReference type="InterPro" id="IPR011528">
    <property type="entry name" value="NERD"/>
</dbReference>
<evidence type="ECO:0000313" key="2">
    <source>
        <dbReference type="EMBL" id="MCZ0725722.1"/>
    </source>
</evidence>
<organism evidence="2 3">
    <name type="scientific">Aerococcus kribbianus</name>
    <dbReference type="NCBI Taxonomy" id="2999064"/>
    <lineage>
        <taxon>Bacteria</taxon>
        <taxon>Bacillati</taxon>
        <taxon>Bacillota</taxon>
        <taxon>Bacilli</taxon>
        <taxon>Lactobacillales</taxon>
        <taxon>Aerococcaceae</taxon>
        <taxon>Aerococcus</taxon>
    </lineage>
</organism>
<accession>A0A9X3FWC0</accession>
<proteinExistence type="predicted"/>
<dbReference type="Pfam" id="PF08378">
    <property type="entry name" value="NERD"/>
    <property type="match status" value="1"/>
</dbReference>
<dbReference type="AlphaFoldDB" id="A0A9X3FWC0"/>
<keyword evidence="3" id="KW-1185">Reference proteome</keyword>
<dbReference type="EMBL" id="JAPRFR010000001">
    <property type="protein sequence ID" value="MCZ0725722.1"/>
    <property type="molecule type" value="Genomic_DNA"/>
</dbReference>
<protein>
    <submittedName>
        <fullName evidence="2">Nuclease-related domain-containing protein</fullName>
    </submittedName>
</protein>
<feature type="domain" description="NERD" evidence="1">
    <location>
        <begin position="34"/>
        <end position="147"/>
    </location>
</feature>
<dbReference type="RefSeq" id="WP_268752035.1">
    <property type="nucleotide sequence ID" value="NZ_JAPRFQ010000001.1"/>
</dbReference>
<dbReference type="PROSITE" id="PS50965">
    <property type="entry name" value="NERD"/>
    <property type="match status" value="1"/>
</dbReference>
<evidence type="ECO:0000259" key="1">
    <source>
        <dbReference type="PROSITE" id="PS50965"/>
    </source>
</evidence>
<comment type="caution">
    <text evidence="2">The sequence shown here is derived from an EMBL/GenBank/DDBJ whole genome shotgun (WGS) entry which is preliminary data.</text>
</comment>
<dbReference type="Proteomes" id="UP001146670">
    <property type="component" value="Unassembled WGS sequence"/>
</dbReference>
<reference evidence="2" key="1">
    <citation type="submission" date="2022-12" db="EMBL/GenBank/DDBJ databases">
        <title>Description and comparative metabolic analysis of Aerococcus sp. nov., isolated from the feces of a pig.</title>
        <authorList>
            <person name="Chang Y.-H."/>
        </authorList>
    </citation>
    <scope>NUCLEOTIDE SEQUENCE</scope>
    <source>
        <strain evidence="2">YH-aer222</strain>
    </source>
</reference>